<keyword evidence="1" id="KW-0812">Transmembrane</keyword>
<accession>A0ABR1Z7L5</accession>
<evidence type="ECO:0000313" key="3">
    <source>
        <dbReference type="Proteomes" id="UP001396334"/>
    </source>
</evidence>
<name>A0ABR1Z7L5_9ROSI</name>
<keyword evidence="3" id="KW-1185">Reference proteome</keyword>
<dbReference type="Proteomes" id="UP001396334">
    <property type="component" value="Unassembled WGS sequence"/>
</dbReference>
<comment type="caution">
    <text evidence="2">The sequence shown here is derived from an EMBL/GenBank/DDBJ whole genome shotgun (WGS) entry which is preliminary data.</text>
</comment>
<keyword evidence="1" id="KW-1133">Transmembrane helix</keyword>
<dbReference type="EMBL" id="JBBPBN010002502">
    <property type="protein sequence ID" value="KAK8475805.1"/>
    <property type="molecule type" value="Genomic_DNA"/>
</dbReference>
<evidence type="ECO:0000313" key="2">
    <source>
        <dbReference type="EMBL" id="KAK8475805.1"/>
    </source>
</evidence>
<reference evidence="2 3" key="1">
    <citation type="journal article" date="2024" name="G3 (Bethesda)">
        <title>Genome assembly of Hibiscus sabdariffa L. provides insights into metabolisms of medicinal natural products.</title>
        <authorList>
            <person name="Kim T."/>
        </authorList>
    </citation>
    <scope>NUCLEOTIDE SEQUENCE [LARGE SCALE GENOMIC DNA]</scope>
    <source>
        <strain evidence="2">TK-2024</strain>
        <tissue evidence="2">Old leaves</tissue>
    </source>
</reference>
<proteinExistence type="predicted"/>
<protein>
    <submittedName>
        <fullName evidence="2">Uncharacterized protein</fullName>
    </submittedName>
</protein>
<keyword evidence="1" id="KW-0472">Membrane</keyword>
<organism evidence="2 3">
    <name type="scientific">Hibiscus sabdariffa</name>
    <name type="common">roselle</name>
    <dbReference type="NCBI Taxonomy" id="183260"/>
    <lineage>
        <taxon>Eukaryota</taxon>
        <taxon>Viridiplantae</taxon>
        <taxon>Streptophyta</taxon>
        <taxon>Embryophyta</taxon>
        <taxon>Tracheophyta</taxon>
        <taxon>Spermatophyta</taxon>
        <taxon>Magnoliopsida</taxon>
        <taxon>eudicotyledons</taxon>
        <taxon>Gunneridae</taxon>
        <taxon>Pentapetalae</taxon>
        <taxon>rosids</taxon>
        <taxon>malvids</taxon>
        <taxon>Malvales</taxon>
        <taxon>Malvaceae</taxon>
        <taxon>Malvoideae</taxon>
        <taxon>Hibiscus</taxon>
    </lineage>
</organism>
<gene>
    <name evidence="2" type="ORF">V6N11_081664</name>
</gene>
<sequence>MMVDSVLQVTKEAYAKAAIPHPNCRSLTSQCYFNLYTGISQAPSAAEMEGPAIAATSSAAAGFKAGFFVILGFWYWGCSEMPG</sequence>
<feature type="transmembrane region" description="Helical" evidence="1">
    <location>
        <begin position="52"/>
        <end position="76"/>
    </location>
</feature>
<evidence type="ECO:0000256" key="1">
    <source>
        <dbReference type="SAM" id="Phobius"/>
    </source>
</evidence>